<dbReference type="PROSITE" id="PS50181">
    <property type="entry name" value="FBOX"/>
    <property type="match status" value="1"/>
</dbReference>
<dbReference type="RefSeq" id="XP_056498234.1">
    <property type="nucleotide sequence ID" value="XM_056646683.1"/>
</dbReference>
<dbReference type="InterPro" id="IPR036047">
    <property type="entry name" value="F-box-like_dom_sf"/>
</dbReference>
<dbReference type="CDD" id="cd09917">
    <property type="entry name" value="F-box_SF"/>
    <property type="match status" value="1"/>
</dbReference>
<evidence type="ECO:0000313" key="3">
    <source>
        <dbReference type="Proteomes" id="UP001147733"/>
    </source>
</evidence>
<dbReference type="Pfam" id="PF12937">
    <property type="entry name" value="F-box-like"/>
    <property type="match status" value="1"/>
</dbReference>
<evidence type="ECO:0000259" key="1">
    <source>
        <dbReference type="PROSITE" id="PS50181"/>
    </source>
</evidence>
<dbReference type="Proteomes" id="UP001147733">
    <property type="component" value="Unassembled WGS sequence"/>
</dbReference>
<dbReference type="OrthoDB" id="5334391at2759"/>
<organism evidence="2 3">
    <name type="scientific">Penicillium citrinum</name>
    <dbReference type="NCBI Taxonomy" id="5077"/>
    <lineage>
        <taxon>Eukaryota</taxon>
        <taxon>Fungi</taxon>
        <taxon>Dikarya</taxon>
        <taxon>Ascomycota</taxon>
        <taxon>Pezizomycotina</taxon>
        <taxon>Eurotiomycetes</taxon>
        <taxon>Eurotiomycetidae</taxon>
        <taxon>Eurotiales</taxon>
        <taxon>Aspergillaceae</taxon>
        <taxon>Penicillium</taxon>
    </lineage>
</organism>
<reference evidence="2" key="1">
    <citation type="submission" date="2022-11" db="EMBL/GenBank/DDBJ databases">
        <authorList>
            <person name="Petersen C."/>
        </authorList>
    </citation>
    <scope>NUCLEOTIDE SEQUENCE</scope>
    <source>
        <strain evidence="2">IBT 23319</strain>
    </source>
</reference>
<accession>A0A9W9NQD8</accession>
<reference evidence="2" key="2">
    <citation type="journal article" date="2023" name="IMA Fungus">
        <title>Comparative genomic study of the Penicillium genus elucidates a diverse pangenome and 15 lateral gene transfer events.</title>
        <authorList>
            <person name="Petersen C."/>
            <person name="Sorensen T."/>
            <person name="Nielsen M.R."/>
            <person name="Sondergaard T.E."/>
            <person name="Sorensen J.L."/>
            <person name="Fitzpatrick D.A."/>
            <person name="Frisvad J.C."/>
            <person name="Nielsen K.L."/>
        </authorList>
    </citation>
    <scope>NUCLEOTIDE SEQUENCE</scope>
    <source>
        <strain evidence="2">IBT 23319</strain>
    </source>
</reference>
<sequence length="514" mass="59292">MISYPNGIQEFGHDLAFLPRDIFWLILVYLSPPDLVRCRRVSRAWNEAFGNPAILVPLMKRHFPRTREVKGLHAGSSAESNTIRFLFDQVASRYDHLERGKPRSVQKHRLCDDFGVSGDREWFQVQPWESHASHVRQFVDRQFSEAMWTHDQGLLVFPSAEHQTLVLMDLSSDRQVMVPFTTTGKVVRRVRLQKHVLVVEWAEPKAFHWLNDSDGVHRHFASFFDVKWNLEKDGWDIIPRNECKIMFLGHPLSERDRFFSSHSNAHYVIYIWQPNRSLYTADEDAPIESLFVWDISKPSSYRPSLDPTGNYHDSEDDSSPHIVTRFGFRDLEFFGVRQRGCPSIQRLEVTDDGLAVKITENINTWLTVPDPLGLPMVVTTSIPLLGCGPHWRQQSELILPAYRGNCSLQTSPISVLAIMAECWYGTIAQVIDQAAGVSFCLHFDPAKWDEDRREPVLKDQTIRLTFQVLGSYEEPSQITTANLDFTGRGKISGCERYLLGENSNRELVIYRFDR</sequence>
<feature type="domain" description="F-box" evidence="1">
    <location>
        <begin position="12"/>
        <end position="58"/>
    </location>
</feature>
<protein>
    <recommendedName>
        <fullName evidence="1">F-box domain-containing protein</fullName>
    </recommendedName>
</protein>
<proteinExistence type="predicted"/>
<dbReference type="Gene3D" id="1.20.1280.50">
    <property type="match status" value="1"/>
</dbReference>
<dbReference type="SUPFAM" id="SSF81383">
    <property type="entry name" value="F-box domain"/>
    <property type="match status" value="1"/>
</dbReference>
<gene>
    <name evidence="2" type="ORF">N7469_007765</name>
</gene>
<evidence type="ECO:0000313" key="2">
    <source>
        <dbReference type="EMBL" id="KAJ5224262.1"/>
    </source>
</evidence>
<dbReference type="SMART" id="SM00256">
    <property type="entry name" value="FBOX"/>
    <property type="match status" value="1"/>
</dbReference>
<keyword evidence="3" id="KW-1185">Reference proteome</keyword>
<dbReference type="AlphaFoldDB" id="A0A9W9NQD8"/>
<dbReference type="EMBL" id="JAPQKT010000007">
    <property type="protein sequence ID" value="KAJ5224262.1"/>
    <property type="molecule type" value="Genomic_DNA"/>
</dbReference>
<dbReference type="InterPro" id="IPR001810">
    <property type="entry name" value="F-box_dom"/>
</dbReference>
<name>A0A9W9NQD8_PENCI</name>
<comment type="caution">
    <text evidence="2">The sequence shown here is derived from an EMBL/GenBank/DDBJ whole genome shotgun (WGS) entry which is preliminary data.</text>
</comment>
<dbReference type="GeneID" id="81385850"/>